<organism evidence="1 2">
    <name type="scientific">Micavibrio aeruginosavorus (strain ARL-13)</name>
    <dbReference type="NCBI Taxonomy" id="856793"/>
    <lineage>
        <taxon>Bacteria</taxon>
        <taxon>Pseudomonadati</taxon>
        <taxon>Bdellovibrionota</taxon>
        <taxon>Bdellovibrionia</taxon>
        <taxon>Bdellovibrionales</taxon>
        <taxon>Pseudobdellovibrionaceae</taxon>
        <taxon>Micavibrio</taxon>
    </lineage>
</organism>
<protein>
    <submittedName>
        <fullName evidence="1">Uncharacterized protein</fullName>
    </submittedName>
</protein>
<evidence type="ECO:0000313" key="1">
    <source>
        <dbReference type="EMBL" id="AEP09721.1"/>
    </source>
</evidence>
<gene>
    <name evidence="1" type="ordered locus">MICA_1403</name>
</gene>
<keyword evidence="2" id="KW-1185">Reference proteome</keyword>
<dbReference type="KEGG" id="mai:MICA_1403"/>
<reference evidence="1 2" key="1">
    <citation type="journal article" date="2011" name="BMC Genomics">
        <title>Genomic insights into an obligate epibiotic bacterial predator: Micavibrio aeruginosavorus ARL-13.</title>
        <authorList>
            <person name="Wang Z."/>
            <person name="Kadouri D."/>
            <person name="Wu M."/>
        </authorList>
    </citation>
    <scope>NUCLEOTIDE SEQUENCE [LARGE SCALE GENOMIC DNA]</scope>
    <source>
        <strain evidence="1 2">ARL-13</strain>
    </source>
</reference>
<accession>G2KM25</accession>
<dbReference type="STRING" id="856793.MICA_1403"/>
<dbReference type="Proteomes" id="UP000009286">
    <property type="component" value="Chromosome"/>
</dbReference>
<dbReference type="RefSeq" id="WP_014102944.1">
    <property type="nucleotide sequence ID" value="NC_016026.1"/>
</dbReference>
<dbReference type="HOGENOM" id="CLU_1433015_0_0_5"/>
<proteinExistence type="predicted"/>
<sequence>MNILREVFNNLVQSYKDAKAHRTMMGAMRTAIENADAQGLSKILDTIELDEFQKDDFVRAIIRQNDLAVFNVAMGRMLGHNVNYSLSDVQIPHAPYSGGTSTTARTPIVAYAIQNGADQIALALVNNTRTNISARIEFDICTAFSVMKTYGPTLHEMATQAGMNDVVRALAERGASPRPPSCGDGCFHA</sequence>
<dbReference type="AlphaFoldDB" id="G2KM25"/>
<name>G2KM25_MICAA</name>
<evidence type="ECO:0000313" key="2">
    <source>
        <dbReference type="Proteomes" id="UP000009286"/>
    </source>
</evidence>
<dbReference type="EMBL" id="CP002382">
    <property type="protein sequence ID" value="AEP09721.1"/>
    <property type="molecule type" value="Genomic_DNA"/>
</dbReference>
<dbReference type="OrthoDB" id="9821053at2"/>